<gene>
    <name evidence="2" type="ORF">MOC_2812</name>
</gene>
<evidence type="ECO:0000313" key="3">
    <source>
        <dbReference type="Proteomes" id="UP000029492"/>
    </source>
</evidence>
<dbReference type="eggNOG" id="ENOG5030X1J">
    <property type="taxonomic scope" value="Bacteria"/>
</dbReference>
<dbReference type="EMBL" id="CP003811">
    <property type="protein sequence ID" value="AIQ90567.1"/>
    <property type="molecule type" value="Genomic_DNA"/>
</dbReference>
<accession>A0A089NT33</accession>
<protein>
    <submittedName>
        <fullName evidence="2">Protein of unassigned function</fullName>
    </submittedName>
</protein>
<keyword evidence="3" id="KW-1185">Reference proteome</keyword>
<evidence type="ECO:0000313" key="2">
    <source>
        <dbReference type="EMBL" id="AIQ90567.1"/>
    </source>
</evidence>
<organism evidence="2 3">
    <name type="scientific">Methylobacterium oryzae CBMB20</name>
    <dbReference type="NCBI Taxonomy" id="693986"/>
    <lineage>
        <taxon>Bacteria</taxon>
        <taxon>Pseudomonadati</taxon>
        <taxon>Pseudomonadota</taxon>
        <taxon>Alphaproteobacteria</taxon>
        <taxon>Hyphomicrobiales</taxon>
        <taxon>Methylobacteriaceae</taxon>
        <taxon>Methylobacterium</taxon>
    </lineage>
</organism>
<evidence type="ECO:0000256" key="1">
    <source>
        <dbReference type="SAM" id="MobiDB-lite"/>
    </source>
</evidence>
<dbReference type="STRING" id="693986.MOC_2812"/>
<proteinExistence type="predicted"/>
<reference evidence="2 3" key="1">
    <citation type="journal article" date="2014" name="PLoS ONE">
        <title>Genome Information of Methylobacterium oryzae, a Plant-Probiotic Methylotroph in the Phyllosphere.</title>
        <authorList>
            <person name="Kwak M.J."/>
            <person name="Jeong H."/>
            <person name="Madhaiyan M."/>
            <person name="Lee Y."/>
            <person name="Sa T.M."/>
            <person name="Oh T.K."/>
            <person name="Kim J.F."/>
        </authorList>
    </citation>
    <scope>NUCLEOTIDE SEQUENCE [LARGE SCALE GENOMIC DNA]</scope>
    <source>
        <strain evidence="2 3">CBMB20</strain>
    </source>
</reference>
<dbReference type="HOGENOM" id="CLU_3027122_0_0_5"/>
<name>A0A089NT33_9HYPH</name>
<dbReference type="Proteomes" id="UP000029492">
    <property type="component" value="Chromosome"/>
</dbReference>
<sequence length="55" mass="6026">MEPFLSAEGSQFRPFVEALAAAIRVPEGTIAIGTFDQDGQVPGRTSPRILHKMRK</sequence>
<feature type="region of interest" description="Disordered" evidence="1">
    <location>
        <begin position="36"/>
        <end position="55"/>
    </location>
</feature>
<dbReference type="RefSeq" id="WP_158498453.1">
    <property type="nucleotide sequence ID" value="NZ_CP003811.1"/>
</dbReference>
<dbReference type="AlphaFoldDB" id="A0A089NT33"/>
<dbReference type="KEGG" id="mor:MOC_2812"/>